<reference evidence="3" key="1">
    <citation type="journal article" date="2023" name="Mol. Biol. Evol.">
        <title>Third-Generation Sequencing Reveals the Adaptive Role of the Epigenome in Three Deep-Sea Polychaetes.</title>
        <authorList>
            <person name="Perez M."/>
            <person name="Aroh O."/>
            <person name="Sun Y."/>
            <person name="Lan Y."/>
            <person name="Juniper S.K."/>
            <person name="Young C.R."/>
            <person name="Angers B."/>
            <person name="Qian P.Y."/>
        </authorList>
    </citation>
    <scope>NUCLEOTIDE SEQUENCE</scope>
    <source>
        <strain evidence="3">R07B-5</strain>
    </source>
</reference>
<comment type="caution">
    <text evidence="3">The sequence shown here is derived from an EMBL/GenBank/DDBJ whole genome shotgun (WGS) entry which is preliminary data.</text>
</comment>
<dbReference type="Gene3D" id="2.10.50.10">
    <property type="entry name" value="Tumor Necrosis Factor Receptor, subunit A, domain 2"/>
    <property type="match status" value="1"/>
</dbReference>
<dbReference type="AlphaFoldDB" id="A0AAD9KW98"/>
<keyword evidence="1" id="KW-1133">Transmembrane helix</keyword>
<dbReference type="SMART" id="SM01411">
    <property type="entry name" value="Ephrin_rec_like"/>
    <property type="match status" value="1"/>
</dbReference>
<gene>
    <name evidence="3" type="ORF">NP493_541g02002</name>
</gene>
<feature type="transmembrane region" description="Helical" evidence="1">
    <location>
        <begin position="61"/>
        <end position="91"/>
    </location>
</feature>
<evidence type="ECO:0000256" key="1">
    <source>
        <dbReference type="SAM" id="Phobius"/>
    </source>
</evidence>
<sequence length="119" mass="12633">MAGAYIKDHVCVKCLVGYYQDLPAQTSCKGCPDGYTTSDTGTVTATECSVFLTTSRDGGQLFGMGTAMTIVCSVAVCVVVALGAVAVYIIYQKNKYVSVGTNSKRCDTPDRPPTRVAWI</sequence>
<dbReference type="Proteomes" id="UP001209878">
    <property type="component" value="Unassembled WGS sequence"/>
</dbReference>
<evidence type="ECO:0000313" key="3">
    <source>
        <dbReference type="EMBL" id="KAK2178502.1"/>
    </source>
</evidence>
<proteinExistence type="predicted"/>
<dbReference type="Pfam" id="PF07699">
    <property type="entry name" value="Ephrin_rec_like"/>
    <property type="match status" value="1"/>
</dbReference>
<protein>
    <recommendedName>
        <fullName evidence="2">Tyrosine-protein kinase ephrin type A/B receptor-like domain-containing protein</fullName>
    </recommendedName>
</protein>
<feature type="domain" description="Tyrosine-protein kinase ephrin type A/B receptor-like" evidence="2">
    <location>
        <begin position="5"/>
        <end position="48"/>
    </location>
</feature>
<organism evidence="3 4">
    <name type="scientific">Ridgeia piscesae</name>
    <name type="common">Tubeworm</name>
    <dbReference type="NCBI Taxonomy" id="27915"/>
    <lineage>
        <taxon>Eukaryota</taxon>
        <taxon>Metazoa</taxon>
        <taxon>Spiralia</taxon>
        <taxon>Lophotrochozoa</taxon>
        <taxon>Annelida</taxon>
        <taxon>Polychaeta</taxon>
        <taxon>Sedentaria</taxon>
        <taxon>Canalipalpata</taxon>
        <taxon>Sabellida</taxon>
        <taxon>Siboglinidae</taxon>
        <taxon>Ridgeia</taxon>
    </lineage>
</organism>
<keyword evidence="4" id="KW-1185">Reference proteome</keyword>
<dbReference type="InterPro" id="IPR011641">
    <property type="entry name" value="Tyr-kin_ephrin_A/B_rcpt-like"/>
</dbReference>
<dbReference type="EMBL" id="JAODUO010000541">
    <property type="protein sequence ID" value="KAK2178502.1"/>
    <property type="molecule type" value="Genomic_DNA"/>
</dbReference>
<name>A0AAD9KW98_RIDPI</name>
<accession>A0AAD9KW98</accession>
<keyword evidence="1" id="KW-0812">Transmembrane</keyword>
<keyword evidence="1" id="KW-0472">Membrane</keyword>
<evidence type="ECO:0000313" key="4">
    <source>
        <dbReference type="Proteomes" id="UP001209878"/>
    </source>
</evidence>
<evidence type="ECO:0000259" key="2">
    <source>
        <dbReference type="Pfam" id="PF07699"/>
    </source>
</evidence>